<dbReference type="SMART" id="SM00530">
    <property type="entry name" value="HTH_XRE"/>
    <property type="match status" value="1"/>
</dbReference>
<evidence type="ECO:0000259" key="1">
    <source>
        <dbReference type="PROSITE" id="PS50943"/>
    </source>
</evidence>
<dbReference type="CDD" id="cd00093">
    <property type="entry name" value="HTH_XRE"/>
    <property type="match status" value="1"/>
</dbReference>
<dbReference type="Pfam" id="PF01381">
    <property type="entry name" value="HTH_3"/>
    <property type="match status" value="1"/>
</dbReference>
<dbReference type="InterPro" id="IPR001387">
    <property type="entry name" value="Cro/C1-type_HTH"/>
</dbReference>
<reference evidence="2" key="2">
    <citation type="journal article" date="2021" name="PeerJ">
        <title>Extensive microbial diversity within the chicken gut microbiome revealed by metagenomics and culture.</title>
        <authorList>
            <person name="Gilroy R."/>
            <person name="Ravi A."/>
            <person name="Getino M."/>
            <person name="Pursley I."/>
            <person name="Horton D.L."/>
            <person name="Alikhan N.F."/>
            <person name="Baker D."/>
            <person name="Gharbi K."/>
            <person name="Hall N."/>
            <person name="Watson M."/>
            <person name="Adriaenssens E.M."/>
            <person name="Foster-Nyarko E."/>
            <person name="Jarju S."/>
            <person name="Secka A."/>
            <person name="Antonio M."/>
            <person name="Oren A."/>
            <person name="Chaudhuri R.R."/>
            <person name="La Ragione R."/>
            <person name="Hildebrand F."/>
            <person name="Pallen M.J."/>
        </authorList>
    </citation>
    <scope>NUCLEOTIDE SEQUENCE</scope>
    <source>
        <strain evidence="2">ChiGjej3B3-7149</strain>
    </source>
</reference>
<organism evidence="2 3">
    <name type="scientific">Candidatus Scatomorpha intestinigallinarum</name>
    <dbReference type="NCBI Taxonomy" id="2840923"/>
    <lineage>
        <taxon>Bacteria</taxon>
        <taxon>Bacillati</taxon>
        <taxon>Bacillota</taxon>
        <taxon>Clostridia</taxon>
        <taxon>Eubacteriales</taxon>
        <taxon>Candidatus Scatomorpha</taxon>
    </lineage>
</organism>
<dbReference type="AlphaFoldDB" id="A0A9D1DKM4"/>
<dbReference type="EMBL" id="DVHH01000078">
    <property type="protein sequence ID" value="HIR54566.1"/>
    <property type="molecule type" value="Genomic_DNA"/>
</dbReference>
<evidence type="ECO:0000313" key="2">
    <source>
        <dbReference type="EMBL" id="HIR54566.1"/>
    </source>
</evidence>
<feature type="domain" description="HTH cro/C1-type" evidence="1">
    <location>
        <begin position="6"/>
        <end position="60"/>
    </location>
</feature>
<comment type="caution">
    <text evidence="2">The sequence shown here is derived from an EMBL/GenBank/DDBJ whole genome shotgun (WGS) entry which is preliminary data.</text>
</comment>
<gene>
    <name evidence="2" type="ORF">IAD36_03050</name>
</gene>
<protein>
    <submittedName>
        <fullName evidence="2">Helix-turn-helix transcriptional regulator</fullName>
    </submittedName>
</protein>
<reference evidence="2" key="1">
    <citation type="submission" date="2020-10" db="EMBL/GenBank/DDBJ databases">
        <authorList>
            <person name="Gilroy R."/>
        </authorList>
    </citation>
    <scope>NUCLEOTIDE SEQUENCE</scope>
    <source>
        <strain evidence="2">ChiGjej3B3-7149</strain>
    </source>
</reference>
<dbReference type="SUPFAM" id="SSF47413">
    <property type="entry name" value="lambda repressor-like DNA-binding domains"/>
    <property type="match status" value="1"/>
</dbReference>
<name>A0A9D1DKM4_9FIRM</name>
<dbReference type="Proteomes" id="UP000824238">
    <property type="component" value="Unassembled WGS sequence"/>
</dbReference>
<dbReference type="PROSITE" id="PS50943">
    <property type="entry name" value="HTH_CROC1"/>
    <property type="match status" value="1"/>
</dbReference>
<dbReference type="Gene3D" id="1.10.260.40">
    <property type="entry name" value="lambda repressor-like DNA-binding domains"/>
    <property type="match status" value="1"/>
</dbReference>
<dbReference type="InterPro" id="IPR010982">
    <property type="entry name" value="Lambda_DNA-bd_dom_sf"/>
</dbReference>
<accession>A0A9D1DKM4</accession>
<sequence length="71" mass="8354">MYFQRLEDLRIDNDKTQIAIADYLNMNREVYRRYEKGIREIPVWALIKLAGLYGVSTDYILGLTDEPGQRA</sequence>
<dbReference type="GO" id="GO:0003677">
    <property type="term" value="F:DNA binding"/>
    <property type="evidence" value="ECO:0007669"/>
    <property type="project" value="InterPro"/>
</dbReference>
<evidence type="ECO:0000313" key="3">
    <source>
        <dbReference type="Proteomes" id="UP000824238"/>
    </source>
</evidence>
<proteinExistence type="predicted"/>